<evidence type="ECO:0000313" key="1">
    <source>
        <dbReference type="EMBL" id="KAI9913973.1"/>
    </source>
</evidence>
<accession>A0ACC0W584</accession>
<name>A0ACC0W584_9STRA</name>
<organism evidence="1 2">
    <name type="scientific">Peronosclerospora sorghi</name>
    <dbReference type="NCBI Taxonomy" id="230839"/>
    <lineage>
        <taxon>Eukaryota</taxon>
        <taxon>Sar</taxon>
        <taxon>Stramenopiles</taxon>
        <taxon>Oomycota</taxon>
        <taxon>Peronosporomycetes</taxon>
        <taxon>Peronosporales</taxon>
        <taxon>Peronosporaceae</taxon>
        <taxon>Peronosclerospora</taxon>
    </lineage>
</organism>
<dbReference type="Proteomes" id="UP001163321">
    <property type="component" value="Chromosome 4"/>
</dbReference>
<sequence>MLGRVVYGAVAMSVSVYVFSYLQEREELEDKKMELAERRVSTEMFFQAMEKMPHLSAQDRIEMLRFWRNLIKRQHNLRQRSSTDKRGRVDPEDETMQDHVVVHDVHRFAQEYKRVFPDRFPEKQVLEAVEHAAEDAAVRVPNAWTGLVDGTSTMLLSTGKRLNEIAKGTKDEVQFAMHRTVRNVLERALDIVAARLKEKVKDPDMPEYLKTNIDVGIEQFMPDVKMEIFRKTRDLFGTDATVAKTRATIETPRACPRHGTVHVDPPSTHTIRRFRHVRGHILHHLFPHNKTIWRSLKDPWWILYTSMGLLPVLGQLWWLILFLLKDKTNEHQLCQFIVGFKAAQFITLGVLHMMAGVVMYVMCTVQGSMLACQEGAGPALSAASTGFFVVQIVLVWAAFFRLPYTERPQEQTRFRSQSIDEREHGVFHDAFGNAVHLDRGGYLMKCCGYETVSLVVIVALAALVLWLPFELWQRQALFYWIRTTYGLLSFPFLIFKVPVIATVLMHTRQMGYNEQGQTVPFAVEMHGE</sequence>
<proteinExistence type="predicted"/>
<comment type="caution">
    <text evidence="1">The sequence shown here is derived from an EMBL/GenBank/DDBJ whole genome shotgun (WGS) entry which is preliminary data.</text>
</comment>
<keyword evidence="2" id="KW-1185">Reference proteome</keyword>
<protein>
    <submittedName>
        <fullName evidence="1">Uncharacterized protein</fullName>
    </submittedName>
</protein>
<gene>
    <name evidence="1" type="ORF">PsorP6_005535</name>
</gene>
<evidence type="ECO:0000313" key="2">
    <source>
        <dbReference type="Proteomes" id="UP001163321"/>
    </source>
</evidence>
<dbReference type="EMBL" id="CM047583">
    <property type="protein sequence ID" value="KAI9913973.1"/>
    <property type="molecule type" value="Genomic_DNA"/>
</dbReference>
<reference evidence="1 2" key="1">
    <citation type="journal article" date="2022" name="bioRxiv">
        <title>The genome of the oomycete Peronosclerospora sorghi, a cosmopolitan pathogen of maize and sorghum, is inflated with dispersed pseudogenes.</title>
        <authorList>
            <person name="Fletcher K."/>
            <person name="Martin F."/>
            <person name="Isakeit T."/>
            <person name="Cavanaugh K."/>
            <person name="Magill C."/>
            <person name="Michelmore R."/>
        </authorList>
    </citation>
    <scope>NUCLEOTIDE SEQUENCE [LARGE SCALE GENOMIC DNA]</scope>
    <source>
        <strain evidence="1">P6</strain>
    </source>
</reference>